<accession>A0A091BIV5</accession>
<dbReference type="GO" id="GO:0033214">
    <property type="term" value="P:siderophore-iron import into cell"/>
    <property type="evidence" value="ECO:0007669"/>
    <property type="project" value="TreeGrafter"/>
</dbReference>
<keyword evidence="2 8" id="KW-0813">Transport</keyword>
<dbReference type="Gene3D" id="2.170.130.10">
    <property type="entry name" value="TonB-dependent receptor, plug domain"/>
    <property type="match status" value="1"/>
</dbReference>
<dbReference type="PATRIC" id="fig|1384054.3.peg.631"/>
<feature type="signal peptide" evidence="10">
    <location>
        <begin position="1"/>
        <end position="26"/>
    </location>
</feature>
<dbReference type="AlphaFoldDB" id="A0A091BIV5"/>
<dbReference type="GO" id="GO:0009279">
    <property type="term" value="C:cell outer membrane"/>
    <property type="evidence" value="ECO:0007669"/>
    <property type="project" value="UniProtKB-SubCell"/>
</dbReference>
<proteinExistence type="inferred from homology"/>
<evidence type="ECO:0000256" key="5">
    <source>
        <dbReference type="ARBA" id="ARBA00023077"/>
    </source>
</evidence>
<dbReference type="Pfam" id="PF07715">
    <property type="entry name" value="Plug"/>
    <property type="match status" value="1"/>
</dbReference>
<evidence type="ECO:0000256" key="3">
    <source>
        <dbReference type="ARBA" id="ARBA00022452"/>
    </source>
</evidence>
<comment type="similarity">
    <text evidence="8 9">Belongs to the TonB-dependent receptor family.</text>
</comment>
<dbReference type="Pfam" id="PF00593">
    <property type="entry name" value="TonB_dep_Rec_b-barrel"/>
    <property type="match status" value="1"/>
</dbReference>
<feature type="domain" description="TonB-dependent receptor plug" evidence="12">
    <location>
        <begin position="54"/>
        <end position="163"/>
    </location>
</feature>
<evidence type="ECO:0000259" key="12">
    <source>
        <dbReference type="Pfam" id="PF07715"/>
    </source>
</evidence>
<comment type="subcellular location">
    <subcellularLocation>
        <location evidence="1 8">Cell outer membrane</location>
        <topology evidence="1 8">Multi-pass membrane protein</topology>
    </subcellularLocation>
</comment>
<protein>
    <recommendedName>
        <fullName evidence="15">TonB-dependent receptor</fullName>
    </recommendedName>
</protein>
<evidence type="ECO:0000256" key="4">
    <source>
        <dbReference type="ARBA" id="ARBA00022692"/>
    </source>
</evidence>
<keyword evidence="6 8" id="KW-0472">Membrane</keyword>
<evidence type="ECO:0000313" key="13">
    <source>
        <dbReference type="EMBL" id="KFN51706.1"/>
    </source>
</evidence>
<dbReference type="InterPro" id="IPR000531">
    <property type="entry name" value="Beta-barrel_TonB"/>
</dbReference>
<keyword evidence="7 8" id="KW-0998">Cell outer membrane</keyword>
<dbReference type="STRING" id="1384054.N790_14300"/>
<evidence type="ECO:0000256" key="7">
    <source>
        <dbReference type="ARBA" id="ARBA00023237"/>
    </source>
</evidence>
<dbReference type="PANTHER" id="PTHR30442:SF0">
    <property type="entry name" value="FE(3+) DICITRATE TRANSPORT PROTEIN FECA"/>
    <property type="match status" value="1"/>
</dbReference>
<keyword evidence="5 9" id="KW-0798">TonB box</keyword>
<dbReference type="InterPro" id="IPR037066">
    <property type="entry name" value="Plug_dom_sf"/>
</dbReference>
<evidence type="ECO:0000259" key="11">
    <source>
        <dbReference type="Pfam" id="PF00593"/>
    </source>
</evidence>
<comment type="caution">
    <text evidence="13">The sequence shown here is derived from an EMBL/GenBank/DDBJ whole genome shotgun (WGS) entry which is preliminary data.</text>
</comment>
<dbReference type="InterPro" id="IPR012910">
    <property type="entry name" value="Plug_dom"/>
</dbReference>
<keyword evidence="4 8" id="KW-0812">Transmembrane</keyword>
<dbReference type="PANTHER" id="PTHR30442">
    <property type="entry name" value="IRON III DICITRATE TRANSPORT PROTEIN FECA"/>
    <property type="match status" value="1"/>
</dbReference>
<dbReference type="SUPFAM" id="SSF56935">
    <property type="entry name" value="Porins"/>
    <property type="match status" value="1"/>
</dbReference>
<feature type="chain" id="PRO_5001869921" description="TonB-dependent receptor" evidence="10">
    <location>
        <begin position="27"/>
        <end position="738"/>
    </location>
</feature>
<reference evidence="13 14" key="1">
    <citation type="submission" date="2013-09" db="EMBL/GenBank/DDBJ databases">
        <title>Genome sequencing of Arenimonas malthae.</title>
        <authorList>
            <person name="Chen F."/>
            <person name="Wang G."/>
        </authorList>
    </citation>
    <scope>NUCLEOTIDE SEQUENCE [LARGE SCALE GENOMIC DNA]</scope>
    <source>
        <strain evidence="13 14">CC-JY-1</strain>
    </source>
</reference>
<keyword evidence="10" id="KW-0732">Signal</keyword>
<dbReference type="Gene3D" id="2.40.170.20">
    <property type="entry name" value="TonB-dependent receptor, beta-barrel domain"/>
    <property type="match status" value="1"/>
</dbReference>
<evidence type="ECO:0008006" key="15">
    <source>
        <dbReference type="Google" id="ProtNLM"/>
    </source>
</evidence>
<gene>
    <name evidence="13" type="ORF">N790_14300</name>
</gene>
<sequence>MENTGMSTLLRAAIALALLPAAPAFADGDTATNPDETLVRLDRVNVFGSRHEVAKTAGSAHYLDEATLRKFNYRDVNRVLRQVPGVYLVEEEGFGLRPNIGIRGSGTDRNNRITVMEDGVLIAPAPYAAPAAYYFPTMARMHAVEVKKGAASVQAGPRTTGGALNLLSTPVPTETSGEFDLALGENGTLLSHGWIGSMGERFGGLVEGVRQETHGFKRIDGGGDAGYELNDFVAKLRWTSAPDAARYQQLDLKLGRNTQDSNETYLGLTEDDFAADPNRRYAASRLDNIQTRHQLFELRHLIELSDRVDLTTVAYRTEFQRNWYKLNDVQGVSIARILDDPTTYASQYAWLTGATSPANALRLRNNNRGYYAQGLQSVLGVDFDTGAARHDLEFGLRLHRDQEDRYQDDDRYQMVAGELVRTTDGAPGTQENRVGDAEALSLYVQDTIEWGNWILTPGVRYERIDLTRTNYSTATGLRDVVLSTVETQVDEVIPGLGATYLLSDDVTLFASVHRGFNPPGPASGSESEKSVNAEFGLRYGRDALSAELVGFVNDYSNLVGTCTASTGGNCNIGDQFDGGEARISGLEASLAYDFGGNGPLSIPVSLAYTYTNAEFRNSFSSDFEEWGDVASGDQLPYLPEHLLHVEAGLQGERWRVGVAANYLDAMRTVAGRGAIPAGEGTDSAVVWDLSAGYRVNERLELYGRVENLADETYVVARRPAGLRPGQPRATVLGLRYQF</sequence>
<name>A0A091BIV5_9GAMM</name>
<dbReference type="InterPro" id="IPR036942">
    <property type="entry name" value="Beta-barrel_TonB_sf"/>
</dbReference>
<keyword evidence="3 8" id="KW-1134">Transmembrane beta strand</keyword>
<dbReference type="InterPro" id="IPR039426">
    <property type="entry name" value="TonB-dep_rcpt-like"/>
</dbReference>
<dbReference type="EMBL" id="AVCH01000046">
    <property type="protein sequence ID" value="KFN51706.1"/>
    <property type="molecule type" value="Genomic_DNA"/>
</dbReference>
<evidence type="ECO:0000256" key="2">
    <source>
        <dbReference type="ARBA" id="ARBA00022448"/>
    </source>
</evidence>
<dbReference type="Proteomes" id="UP000029392">
    <property type="component" value="Unassembled WGS sequence"/>
</dbReference>
<dbReference type="PROSITE" id="PS52016">
    <property type="entry name" value="TONB_DEPENDENT_REC_3"/>
    <property type="match status" value="1"/>
</dbReference>
<keyword evidence="14" id="KW-1185">Reference proteome</keyword>
<evidence type="ECO:0000256" key="1">
    <source>
        <dbReference type="ARBA" id="ARBA00004571"/>
    </source>
</evidence>
<dbReference type="eggNOG" id="COG4772">
    <property type="taxonomic scope" value="Bacteria"/>
</dbReference>
<evidence type="ECO:0000313" key="14">
    <source>
        <dbReference type="Proteomes" id="UP000029392"/>
    </source>
</evidence>
<evidence type="ECO:0000256" key="6">
    <source>
        <dbReference type="ARBA" id="ARBA00023136"/>
    </source>
</evidence>
<evidence type="ECO:0000256" key="10">
    <source>
        <dbReference type="SAM" id="SignalP"/>
    </source>
</evidence>
<evidence type="ECO:0000256" key="8">
    <source>
        <dbReference type="PROSITE-ProRule" id="PRU01360"/>
    </source>
</evidence>
<organism evidence="13 14">
    <name type="scientific">Arenimonas malthae CC-JY-1</name>
    <dbReference type="NCBI Taxonomy" id="1384054"/>
    <lineage>
        <taxon>Bacteria</taxon>
        <taxon>Pseudomonadati</taxon>
        <taxon>Pseudomonadota</taxon>
        <taxon>Gammaproteobacteria</taxon>
        <taxon>Lysobacterales</taxon>
        <taxon>Lysobacteraceae</taxon>
        <taxon>Arenimonas</taxon>
    </lineage>
</organism>
<feature type="domain" description="TonB-dependent receptor-like beta-barrel" evidence="11">
    <location>
        <begin position="245"/>
        <end position="708"/>
    </location>
</feature>
<evidence type="ECO:0000256" key="9">
    <source>
        <dbReference type="RuleBase" id="RU003357"/>
    </source>
</evidence>